<gene>
    <name evidence="1" type="ORF">H839_02511</name>
</gene>
<dbReference type="RefSeq" id="WP_186003979.1">
    <property type="nucleotide sequence ID" value="NZ_CM002692.1"/>
</dbReference>
<organism evidence="1 2">
    <name type="scientific">Parageobacillus genomosp. 1</name>
    <dbReference type="NCBI Taxonomy" id="1295642"/>
    <lineage>
        <taxon>Bacteria</taxon>
        <taxon>Bacillati</taxon>
        <taxon>Bacillota</taxon>
        <taxon>Bacilli</taxon>
        <taxon>Bacillales</taxon>
        <taxon>Anoxybacillaceae</taxon>
        <taxon>Parageobacillus</taxon>
    </lineage>
</organism>
<accession>A0ABC9VIY0</accession>
<reference evidence="1 2" key="1">
    <citation type="journal article" date="2014" name="Appl. Microbiol. Biotechnol.">
        <title>Transformable facultative thermophile Geobacillus stearothermophilus NUB3621 as a host strain for metabolic engineering.</title>
        <authorList>
            <person name="Blanchard K."/>
            <person name="Robic S."/>
            <person name="Matsumura I."/>
        </authorList>
    </citation>
    <scope>NUCLEOTIDE SEQUENCE [LARGE SCALE GENOMIC DNA]</scope>
    <source>
        <strain evidence="1 2">NUB3621</strain>
    </source>
</reference>
<name>A0ABC9VIY0_9BACL</name>
<evidence type="ECO:0000313" key="2">
    <source>
        <dbReference type="Proteomes" id="UP000023566"/>
    </source>
</evidence>
<comment type="caution">
    <text evidence="1">The sequence shown here is derived from an EMBL/GenBank/DDBJ whole genome shotgun (WGS) entry which is preliminary data.</text>
</comment>
<dbReference type="Gene3D" id="3.30.70.100">
    <property type="match status" value="1"/>
</dbReference>
<proteinExistence type="predicted"/>
<keyword evidence="1" id="KW-0503">Monooxygenase</keyword>
<evidence type="ECO:0000313" key="1">
    <source>
        <dbReference type="EMBL" id="EZP78704.1"/>
    </source>
</evidence>
<keyword evidence="1" id="KW-0560">Oxidoreductase</keyword>
<keyword evidence="2" id="KW-1185">Reference proteome</keyword>
<sequence length="45" mass="5351">MYITTGTTNYLQKVKHMHANETMLLLEREEDAVLIHETYSVIQER</sequence>
<dbReference type="GO" id="GO:0004497">
    <property type="term" value="F:monooxygenase activity"/>
    <property type="evidence" value="ECO:0007669"/>
    <property type="project" value="UniProtKB-KW"/>
</dbReference>
<protein>
    <submittedName>
        <fullName evidence="1">Antibiotic biosynthesis monooxygenase</fullName>
    </submittedName>
</protein>
<dbReference type="EMBL" id="AOTZ01000002">
    <property type="protein sequence ID" value="EZP78704.1"/>
    <property type="molecule type" value="Genomic_DNA"/>
</dbReference>
<dbReference type="AlphaFoldDB" id="A0ABC9VIY0"/>
<dbReference type="Proteomes" id="UP000023566">
    <property type="component" value="Chromosome"/>
</dbReference>